<evidence type="ECO:0000256" key="1">
    <source>
        <dbReference type="ARBA" id="ARBA00004651"/>
    </source>
</evidence>
<proteinExistence type="inferred from homology"/>
<accession>A0AAW4X0I7</accession>
<comment type="caution">
    <text evidence="9">The sequence shown here is derived from an EMBL/GenBank/DDBJ whole genome shotgun (WGS) entry which is preliminary data.</text>
</comment>
<feature type="transmembrane region" description="Helical" evidence="7">
    <location>
        <begin position="12"/>
        <end position="32"/>
    </location>
</feature>
<dbReference type="RefSeq" id="WP_229345939.1">
    <property type="nucleotide sequence ID" value="NZ_JAJFAT010000010.1"/>
</dbReference>
<evidence type="ECO:0000256" key="4">
    <source>
        <dbReference type="ARBA" id="ARBA00022692"/>
    </source>
</evidence>
<evidence type="ECO:0000313" key="10">
    <source>
        <dbReference type="Proteomes" id="UP001199296"/>
    </source>
</evidence>
<evidence type="ECO:0000313" key="9">
    <source>
        <dbReference type="EMBL" id="MCC3145312.1"/>
    </source>
</evidence>
<keyword evidence="5 7" id="KW-1133">Transmembrane helix</keyword>
<dbReference type="SUPFAM" id="SSF161098">
    <property type="entry name" value="MetI-like"/>
    <property type="match status" value="1"/>
</dbReference>
<evidence type="ECO:0000256" key="7">
    <source>
        <dbReference type="RuleBase" id="RU363032"/>
    </source>
</evidence>
<feature type="domain" description="ABC transmembrane type-1" evidence="8">
    <location>
        <begin position="97"/>
        <end position="327"/>
    </location>
</feature>
<evidence type="ECO:0000259" key="8">
    <source>
        <dbReference type="PROSITE" id="PS50928"/>
    </source>
</evidence>
<keyword evidence="6 7" id="KW-0472">Membrane</keyword>
<dbReference type="AlphaFoldDB" id="A0AAW4X0I7"/>
<dbReference type="CDD" id="cd06261">
    <property type="entry name" value="TM_PBP2"/>
    <property type="match status" value="1"/>
</dbReference>
<dbReference type="PANTHER" id="PTHR43163:SF6">
    <property type="entry name" value="DIPEPTIDE TRANSPORT SYSTEM PERMEASE PROTEIN DPPB-RELATED"/>
    <property type="match status" value="1"/>
</dbReference>
<keyword evidence="2 7" id="KW-0813">Transport</keyword>
<dbReference type="GO" id="GO:0055085">
    <property type="term" value="P:transmembrane transport"/>
    <property type="evidence" value="ECO:0007669"/>
    <property type="project" value="InterPro"/>
</dbReference>
<dbReference type="InterPro" id="IPR035906">
    <property type="entry name" value="MetI-like_sf"/>
</dbReference>
<evidence type="ECO:0000256" key="3">
    <source>
        <dbReference type="ARBA" id="ARBA00022475"/>
    </source>
</evidence>
<dbReference type="InterPro" id="IPR000515">
    <property type="entry name" value="MetI-like"/>
</dbReference>
<dbReference type="EMBL" id="JAJFAT010000010">
    <property type="protein sequence ID" value="MCC3145312.1"/>
    <property type="molecule type" value="Genomic_DNA"/>
</dbReference>
<dbReference type="PANTHER" id="PTHR43163">
    <property type="entry name" value="DIPEPTIDE TRANSPORT SYSTEM PERMEASE PROTEIN DPPB-RELATED"/>
    <property type="match status" value="1"/>
</dbReference>
<dbReference type="Proteomes" id="UP001199296">
    <property type="component" value="Unassembled WGS sequence"/>
</dbReference>
<evidence type="ECO:0000256" key="2">
    <source>
        <dbReference type="ARBA" id="ARBA00022448"/>
    </source>
</evidence>
<dbReference type="PROSITE" id="PS50928">
    <property type="entry name" value="ABC_TM1"/>
    <property type="match status" value="1"/>
</dbReference>
<evidence type="ECO:0000256" key="5">
    <source>
        <dbReference type="ARBA" id="ARBA00022989"/>
    </source>
</evidence>
<keyword evidence="3" id="KW-1003">Cell membrane</keyword>
<gene>
    <name evidence="9" type="ORF">LJ207_08250</name>
</gene>
<keyword evidence="4 7" id="KW-0812">Transmembrane</keyword>
<feature type="transmembrane region" description="Helical" evidence="7">
    <location>
        <begin position="137"/>
        <end position="161"/>
    </location>
</feature>
<name>A0AAW4X0I7_9FIRM</name>
<dbReference type="GO" id="GO:0005886">
    <property type="term" value="C:plasma membrane"/>
    <property type="evidence" value="ECO:0007669"/>
    <property type="project" value="UniProtKB-SubCell"/>
</dbReference>
<comment type="similarity">
    <text evidence="7">Belongs to the binding-protein-dependent transport system permease family.</text>
</comment>
<keyword evidence="10" id="KW-1185">Reference proteome</keyword>
<comment type="subcellular location">
    <subcellularLocation>
        <location evidence="1 7">Cell membrane</location>
        <topology evidence="1 7">Multi-pass membrane protein</topology>
    </subcellularLocation>
</comment>
<feature type="transmembrane region" description="Helical" evidence="7">
    <location>
        <begin position="95"/>
        <end position="117"/>
    </location>
</feature>
<dbReference type="InterPro" id="IPR045621">
    <property type="entry name" value="BPD_transp_1_N"/>
</dbReference>
<dbReference type="Pfam" id="PF19300">
    <property type="entry name" value="BPD_transp_1_N"/>
    <property type="match status" value="1"/>
</dbReference>
<evidence type="ECO:0000256" key="6">
    <source>
        <dbReference type="ARBA" id="ARBA00023136"/>
    </source>
</evidence>
<feature type="transmembrane region" description="Helical" evidence="7">
    <location>
        <begin position="304"/>
        <end position="327"/>
    </location>
</feature>
<organism evidence="9 10">
    <name type="scientific">Halanaerobium polyolivorans</name>
    <dbReference type="NCBI Taxonomy" id="2886943"/>
    <lineage>
        <taxon>Bacteria</taxon>
        <taxon>Bacillati</taxon>
        <taxon>Bacillota</taxon>
        <taxon>Clostridia</taxon>
        <taxon>Halanaerobiales</taxon>
        <taxon>Halanaerobiaceae</taxon>
        <taxon>Halanaerobium</taxon>
    </lineage>
</organism>
<feature type="transmembrane region" description="Helical" evidence="7">
    <location>
        <begin position="263"/>
        <end position="284"/>
    </location>
</feature>
<dbReference type="Pfam" id="PF00528">
    <property type="entry name" value="BPD_transp_1"/>
    <property type="match status" value="1"/>
</dbReference>
<reference evidence="9 10" key="1">
    <citation type="submission" date="2021-10" db="EMBL/GenBank/DDBJ databases">
        <authorList>
            <person name="Grouzdev D.S."/>
            <person name="Pantiukh K.S."/>
            <person name="Krutkina M.S."/>
        </authorList>
    </citation>
    <scope>NUCLEOTIDE SEQUENCE [LARGE SCALE GENOMIC DNA]</scope>
    <source>
        <strain evidence="9 10">Z-7514</strain>
    </source>
</reference>
<sequence>MKYIEYLLKRLIYSVVVLFGLSVIIFIISRVIPGDPARMALGPHATREQVEALRQSMGLHLSLIEQYIMYITNLFRGDFGMSLVSRRNVLVDLKLYFPATLELIIYTIIWVVIIGVPMGVVSAAKKDSKVDNFFKTLSFSAVVAPAFIIGLAFQLIFGYALNIMPITGRLSSALSASPRITGMLSFDALIQGDFQVFFNSLRHLLLPSLALSMPGIGQVSRITRASMLEVGTKDYISVMHSYGVPDGIINFIYMLKPAFIPSLNIIGMTFASLLGNAFLIEQVFSWPGVARYGINALLKVDVNALMGVVLLIGAVFLATNFIIDLLMGLLDPRVRLSEED</sequence>
<protein>
    <submittedName>
        <fullName evidence="9">ABC transporter permease</fullName>
    </submittedName>
</protein>